<comment type="caution">
    <text evidence="2">The sequence shown here is derived from an EMBL/GenBank/DDBJ whole genome shotgun (WGS) entry which is preliminary data.</text>
</comment>
<feature type="signal peptide" evidence="1">
    <location>
        <begin position="1"/>
        <end position="18"/>
    </location>
</feature>
<dbReference type="PROSITE" id="PS51257">
    <property type="entry name" value="PROKAR_LIPOPROTEIN"/>
    <property type="match status" value="1"/>
</dbReference>
<protein>
    <recommendedName>
        <fullName evidence="4">Lipoprotein</fullName>
    </recommendedName>
</protein>
<keyword evidence="3" id="KW-1185">Reference proteome</keyword>
<evidence type="ECO:0000313" key="2">
    <source>
        <dbReference type="EMBL" id="MCL6678774.1"/>
    </source>
</evidence>
<name>A0ABT0REX3_9SPHN</name>
<proteinExistence type="predicted"/>
<evidence type="ECO:0000256" key="1">
    <source>
        <dbReference type="SAM" id="SignalP"/>
    </source>
</evidence>
<evidence type="ECO:0008006" key="4">
    <source>
        <dbReference type="Google" id="ProtNLM"/>
    </source>
</evidence>
<dbReference type="EMBL" id="JAMGBC010000001">
    <property type="protein sequence ID" value="MCL6678774.1"/>
    <property type="molecule type" value="Genomic_DNA"/>
</dbReference>
<feature type="chain" id="PRO_5045602099" description="Lipoprotein" evidence="1">
    <location>
        <begin position="19"/>
        <end position="165"/>
    </location>
</feature>
<dbReference type="RefSeq" id="WP_249867711.1">
    <property type="nucleotide sequence ID" value="NZ_JAMGBC010000001.1"/>
</dbReference>
<reference evidence="2" key="1">
    <citation type="submission" date="2022-05" db="EMBL/GenBank/DDBJ databases">
        <authorList>
            <person name="Jo J.-H."/>
            <person name="Im W.-T."/>
        </authorList>
    </citation>
    <scope>NUCLEOTIDE SEQUENCE</scope>
    <source>
        <strain evidence="2">RG327</strain>
    </source>
</reference>
<keyword evidence="1" id="KW-0732">Signal</keyword>
<gene>
    <name evidence="2" type="ORF">LZ519_05510</name>
</gene>
<dbReference type="Proteomes" id="UP001165343">
    <property type="component" value="Unassembled WGS sequence"/>
</dbReference>
<organism evidence="2 3">
    <name type="scientific">Sphingomonas anseongensis</name>
    <dbReference type="NCBI Taxonomy" id="2908207"/>
    <lineage>
        <taxon>Bacteria</taxon>
        <taxon>Pseudomonadati</taxon>
        <taxon>Pseudomonadota</taxon>
        <taxon>Alphaproteobacteria</taxon>
        <taxon>Sphingomonadales</taxon>
        <taxon>Sphingomonadaceae</taxon>
        <taxon>Sphingomonas</taxon>
    </lineage>
</organism>
<evidence type="ECO:0000313" key="3">
    <source>
        <dbReference type="Proteomes" id="UP001165343"/>
    </source>
</evidence>
<accession>A0ABT0REX3</accession>
<sequence length="165" mass="16893">MRAPQLLLILILAGCSHAEIDAPSLAPRPEEAIDPRVPVPEPAISMAPGAGLVDQLDLLVAQAQSGDRAFQPLAERARQLAESAGARESESWIAAQQALSAAVAARAPVATAVADIQALGAHRIQSLGGIAAGDLMAIDTAAARAGTIDSREASTIDQIQALLAR</sequence>